<organism evidence="1 2">
    <name type="scientific">Globodera pallida</name>
    <name type="common">Potato cyst nematode worm</name>
    <name type="synonym">Heterodera pallida</name>
    <dbReference type="NCBI Taxonomy" id="36090"/>
    <lineage>
        <taxon>Eukaryota</taxon>
        <taxon>Metazoa</taxon>
        <taxon>Ecdysozoa</taxon>
        <taxon>Nematoda</taxon>
        <taxon>Chromadorea</taxon>
        <taxon>Rhabditida</taxon>
        <taxon>Tylenchina</taxon>
        <taxon>Tylenchomorpha</taxon>
        <taxon>Tylenchoidea</taxon>
        <taxon>Heteroderidae</taxon>
        <taxon>Heteroderinae</taxon>
        <taxon>Globodera</taxon>
    </lineage>
</organism>
<proteinExistence type="predicted"/>
<reference evidence="2" key="2">
    <citation type="submission" date="2016-06" db="UniProtKB">
        <authorList>
            <consortium name="WormBaseParasite"/>
        </authorList>
    </citation>
    <scope>IDENTIFICATION</scope>
</reference>
<sequence>MSPEYVNWPAPAVVDPIARKQLMARKAAELVWNSSSNNCNKPCMHDDEQEEEERELEQYLRWKERVKRKQRRTVTNNWR</sequence>
<evidence type="ECO:0000313" key="2">
    <source>
        <dbReference type="WBParaSite" id="GPLIN_001171000"/>
    </source>
</evidence>
<dbReference type="WBParaSite" id="GPLIN_001171000">
    <property type="protein sequence ID" value="GPLIN_001171000"/>
    <property type="gene ID" value="GPLIN_001171000"/>
</dbReference>
<reference evidence="1" key="1">
    <citation type="submission" date="2014-05" db="EMBL/GenBank/DDBJ databases">
        <title>The genome and life-stage specific transcriptomes of Globodera pallida elucidate key aspects of plant parasitism by a cyst nematode.</title>
        <authorList>
            <person name="Cotton J.A."/>
            <person name="Lilley C.J."/>
            <person name="Jones L.M."/>
            <person name="Kikuchi T."/>
            <person name="Reid A.J."/>
            <person name="Thorpe P."/>
            <person name="Tsai I.J."/>
            <person name="Beasley H."/>
            <person name="Blok V."/>
            <person name="Cock P.J.A."/>
            <person name="Van den Akker S.E."/>
            <person name="Holroyd N."/>
            <person name="Hunt M."/>
            <person name="Mantelin S."/>
            <person name="Naghra H."/>
            <person name="Pain A."/>
            <person name="Palomares-Rius J.E."/>
            <person name="Zarowiecki M."/>
            <person name="Berriman M."/>
            <person name="Jones J.T."/>
            <person name="Urwin P.E."/>
        </authorList>
    </citation>
    <scope>NUCLEOTIDE SEQUENCE [LARGE SCALE GENOMIC DNA]</scope>
    <source>
        <strain evidence="1">Lindley</strain>
    </source>
</reference>
<evidence type="ECO:0000313" key="1">
    <source>
        <dbReference type="Proteomes" id="UP000050741"/>
    </source>
</evidence>
<name>A0A183CFQ5_GLOPA</name>
<keyword evidence="1" id="KW-1185">Reference proteome</keyword>
<protein>
    <submittedName>
        <fullName evidence="2">Uncharacterized protein</fullName>
    </submittedName>
</protein>
<dbReference type="Proteomes" id="UP000050741">
    <property type="component" value="Unassembled WGS sequence"/>
</dbReference>
<dbReference type="AlphaFoldDB" id="A0A183CFQ5"/>
<accession>A0A183CFQ5</accession>